<evidence type="ECO:0000256" key="6">
    <source>
        <dbReference type="PROSITE-ProRule" id="PRU10141"/>
    </source>
</evidence>
<keyword evidence="5 6" id="KW-0067">ATP-binding</keyword>
<dbReference type="Gene3D" id="1.10.510.10">
    <property type="entry name" value="Transferase(Phosphotransferase) domain 1"/>
    <property type="match status" value="1"/>
</dbReference>
<dbReference type="SUPFAM" id="SSF56112">
    <property type="entry name" value="Protein kinase-like (PK-like)"/>
    <property type="match status" value="1"/>
</dbReference>
<dbReference type="PROSITE" id="PS50011">
    <property type="entry name" value="PROTEIN_KINASE_DOM"/>
    <property type="match status" value="1"/>
</dbReference>
<evidence type="ECO:0000256" key="5">
    <source>
        <dbReference type="ARBA" id="ARBA00022840"/>
    </source>
</evidence>
<gene>
    <name evidence="9" type="ORF">CEUSTIGMA_g7717.t1</name>
</gene>
<dbReference type="Pfam" id="PF07714">
    <property type="entry name" value="PK_Tyr_Ser-Thr"/>
    <property type="match status" value="1"/>
</dbReference>
<dbReference type="OrthoDB" id="4062651at2759"/>
<evidence type="ECO:0000256" key="3">
    <source>
        <dbReference type="ARBA" id="ARBA00022741"/>
    </source>
</evidence>
<accession>A0A250XBK4</accession>
<dbReference type="InterPro" id="IPR017441">
    <property type="entry name" value="Protein_kinase_ATP_BS"/>
</dbReference>
<dbReference type="InterPro" id="IPR011009">
    <property type="entry name" value="Kinase-like_dom_sf"/>
</dbReference>
<feature type="region of interest" description="Disordered" evidence="7">
    <location>
        <begin position="1"/>
        <end position="54"/>
    </location>
</feature>
<evidence type="ECO:0000256" key="2">
    <source>
        <dbReference type="ARBA" id="ARBA00022679"/>
    </source>
</evidence>
<keyword evidence="3 6" id="KW-0547">Nucleotide-binding</keyword>
<dbReference type="InterPro" id="IPR000719">
    <property type="entry name" value="Prot_kinase_dom"/>
</dbReference>
<feature type="region of interest" description="Disordered" evidence="7">
    <location>
        <begin position="716"/>
        <end position="794"/>
    </location>
</feature>
<sequence>MGCLSSKPDKYSADEDVVVTKDVLPEPKSGKVETPSVEQQQLPSSSDIKEPDLGIRPEVEQVLRSAVGYENTEQTGVIHLGSVRNSNTSHASGASGIPLSGSFLAGASKSLRGTPNKRLGVMGVDLGSIMDDHGMLNPMVSRQMSQLSRYSVRSESGSVMIMPEERDSQPFKLLKLIGRGGFGNVYLADWEEGQRVAVKIIQGYNNAEQPEEQEWEARKEKMAQMEAVLMSAIEHENIVRTLKVIAHKGEQVDPALAALEKQLLKNHLGSSLKETQLGAPSFEWHIIMEFCDKGSLSRALSTFMLHQPHDGLNVKWDAWASLEILKEITQSIMFLHQNRILHGDLKAANVLLASSALDRRKYIAKVADFGLSRVLQDDKNHIKTQTFGTVTHVPPELLSKGSLTTKADVYAIGVLMWELYTAEKVFKQLSDSEVILAVVTKKARPSFPPDVPSRYKFLAERCWADMVELRPSLAVIMTELENLQKNLCPQGPQSSPLVCRVYPSRQKALAELIQKQQAMLAQQSITRSHSNSNTNNLVMRPGSAREVGTNGQGGSSGGMVLPPGSPLGSPRALSAFRAKSQEQSPLGPFAANNSAFKQTGGGGSLSYRHMDPNAVNNAVHSALKATSSYQQLDSNAVNNALDDAALVSGSSTLNKKELAGGDVKGSDQAAQSSPLVEGTLVAAVAAAGSAAAAAAAAASPQVAGVRRQRGISFSLAGNEDLEGSGRGGTGGRGAGGSRPASPSGRRVSFACTVEGEGESSSPSSSSKNNMNMPRAKSFVGRRTSNSRQLSPLAPVNAGSPARVIQDLSVQRPIISSSTALVDLDCQFGSKSLGDAAPAEKMPRQPSNMLASTESNIV</sequence>
<feature type="binding site" evidence="6">
    <location>
        <position position="199"/>
    </location>
    <ligand>
        <name>ATP</name>
        <dbReference type="ChEBI" id="CHEBI:30616"/>
    </ligand>
</feature>
<comment type="caution">
    <text evidence="9">The sequence shown here is derived from an EMBL/GenBank/DDBJ whole genome shotgun (WGS) entry which is preliminary data.</text>
</comment>
<feature type="compositionally biased region" description="Low complexity" evidence="7">
    <location>
        <begin position="737"/>
        <end position="746"/>
    </location>
</feature>
<keyword evidence="4" id="KW-0418">Kinase</keyword>
<dbReference type="InterPro" id="IPR051681">
    <property type="entry name" value="Ser/Thr_Kinases-Pseudokinases"/>
</dbReference>
<dbReference type="SMART" id="SM00220">
    <property type="entry name" value="S_TKc"/>
    <property type="match status" value="1"/>
</dbReference>
<dbReference type="AlphaFoldDB" id="A0A250XBK4"/>
<evidence type="ECO:0000313" key="9">
    <source>
        <dbReference type="EMBL" id="GAX80279.1"/>
    </source>
</evidence>
<organism evidence="9 10">
    <name type="scientific">Chlamydomonas eustigma</name>
    <dbReference type="NCBI Taxonomy" id="1157962"/>
    <lineage>
        <taxon>Eukaryota</taxon>
        <taxon>Viridiplantae</taxon>
        <taxon>Chlorophyta</taxon>
        <taxon>core chlorophytes</taxon>
        <taxon>Chlorophyceae</taxon>
        <taxon>CS clade</taxon>
        <taxon>Chlamydomonadales</taxon>
        <taxon>Chlamydomonadaceae</taxon>
        <taxon>Chlamydomonas</taxon>
    </lineage>
</organism>
<feature type="compositionally biased region" description="Polar residues" evidence="7">
    <location>
        <begin position="36"/>
        <end position="46"/>
    </location>
</feature>
<reference evidence="9 10" key="1">
    <citation type="submission" date="2017-08" db="EMBL/GenBank/DDBJ databases">
        <title>Acidophilic green algal genome provides insights into adaptation to an acidic environment.</title>
        <authorList>
            <person name="Hirooka S."/>
            <person name="Hirose Y."/>
            <person name="Kanesaki Y."/>
            <person name="Higuchi S."/>
            <person name="Fujiwara T."/>
            <person name="Onuma R."/>
            <person name="Era A."/>
            <person name="Ohbayashi R."/>
            <person name="Uzuka A."/>
            <person name="Nozaki H."/>
            <person name="Yoshikawa H."/>
            <person name="Miyagishima S.Y."/>
        </authorList>
    </citation>
    <scope>NUCLEOTIDE SEQUENCE [LARGE SCALE GENOMIC DNA]</scope>
    <source>
        <strain evidence="9 10">NIES-2499</strain>
    </source>
</reference>
<feature type="region of interest" description="Disordered" evidence="7">
    <location>
        <begin position="525"/>
        <end position="595"/>
    </location>
</feature>
<feature type="compositionally biased region" description="Polar residues" evidence="7">
    <location>
        <begin position="525"/>
        <end position="537"/>
    </location>
</feature>
<dbReference type="PANTHER" id="PTHR44329:SF214">
    <property type="entry name" value="PROTEIN KINASE DOMAIN-CONTAINING PROTEIN"/>
    <property type="match status" value="1"/>
</dbReference>
<keyword evidence="1" id="KW-0723">Serine/threonine-protein kinase</keyword>
<protein>
    <recommendedName>
        <fullName evidence="8">Protein kinase domain-containing protein</fullName>
    </recommendedName>
</protein>
<feature type="region of interest" description="Disordered" evidence="7">
    <location>
        <begin position="833"/>
        <end position="857"/>
    </location>
</feature>
<evidence type="ECO:0000256" key="4">
    <source>
        <dbReference type="ARBA" id="ARBA00022777"/>
    </source>
</evidence>
<dbReference type="InterPro" id="IPR008271">
    <property type="entry name" value="Ser/Thr_kinase_AS"/>
</dbReference>
<dbReference type="Proteomes" id="UP000232323">
    <property type="component" value="Unassembled WGS sequence"/>
</dbReference>
<proteinExistence type="predicted"/>
<dbReference type="GO" id="GO:0004674">
    <property type="term" value="F:protein serine/threonine kinase activity"/>
    <property type="evidence" value="ECO:0007669"/>
    <property type="project" value="UniProtKB-KW"/>
</dbReference>
<feature type="compositionally biased region" description="Gly residues" evidence="7">
    <location>
        <begin position="724"/>
        <end position="736"/>
    </location>
</feature>
<dbReference type="PROSITE" id="PS00107">
    <property type="entry name" value="PROTEIN_KINASE_ATP"/>
    <property type="match status" value="1"/>
</dbReference>
<dbReference type="InterPro" id="IPR001245">
    <property type="entry name" value="Ser-Thr/Tyr_kinase_cat_dom"/>
</dbReference>
<feature type="domain" description="Protein kinase" evidence="8">
    <location>
        <begin position="171"/>
        <end position="483"/>
    </location>
</feature>
<evidence type="ECO:0000256" key="7">
    <source>
        <dbReference type="SAM" id="MobiDB-lite"/>
    </source>
</evidence>
<feature type="compositionally biased region" description="Polar residues" evidence="7">
    <location>
        <begin position="844"/>
        <end position="857"/>
    </location>
</feature>
<dbReference type="Gene3D" id="3.30.200.20">
    <property type="entry name" value="Phosphorylase Kinase, domain 1"/>
    <property type="match status" value="1"/>
</dbReference>
<name>A0A250XBK4_9CHLO</name>
<dbReference type="STRING" id="1157962.A0A250XBK4"/>
<evidence type="ECO:0000256" key="1">
    <source>
        <dbReference type="ARBA" id="ARBA00022527"/>
    </source>
</evidence>
<keyword evidence="2" id="KW-0808">Transferase</keyword>
<dbReference type="GO" id="GO:0005524">
    <property type="term" value="F:ATP binding"/>
    <property type="evidence" value="ECO:0007669"/>
    <property type="project" value="UniProtKB-UniRule"/>
</dbReference>
<evidence type="ECO:0000259" key="8">
    <source>
        <dbReference type="PROSITE" id="PS50011"/>
    </source>
</evidence>
<dbReference type="PROSITE" id="PS00108">
    <property type="entry name" value="PROTEIN_KINASE_ST"/>
    <property type="match status" value="1"/>
</dbReference>
<dbReference type="PANTHER" id="PTHR44329">
    <property type="entry name" value="SERINE/THREONINE-PROTEIN KINASE TNNI3K-RELATED"/>
    <property type="match status" value="1"/>
</dbReference>
<keyword evidence="10" id="KW-1185">Reference proteome</keyword>
<evidence type="ECO:0000313" key="10">
    <source>
        <dbReference type="Proteomes" id="UP000232323"/>
    </source>
</evidence>
<dbReference type="EMBL" id="BEGY01000050">
    <property type="protein sequence ID" value="GAX80279.1"/>
    <property type="molecule type" value="Genomic_DNA"/>
</dbReference>